<feature type="compositionally biased region" description="Polar residues" evidence="1">
    <location>
        <begin position="427"/>
        <end position="443"/>
    </location>
</feature>
<feature type="region of interest" description="Disordered" evidence="1">
    <location>
        <begin position="527"/>
        <end position="597"/>
    </location>
</feature>
<proteinExistence type="predicted"/>
<protein>
    <recommendedName>
        <fullName evidence="2">SAP domain-containing protein</fullName>
    </recommendedName>
</protein>
<dbReference type="PANTHER" id="PTHR47031">
    <property type="entry name" value="SAP DNA-BINDING DOMAIN-CONTAINING PROTEIN"/>
    <property type="match status" value="1"/>
</dbReference>
<dbReference type="PANTHER" id="PTHR47031:SF3">
    <property type="entry name" value="SAP DOMAIN-CONTAINING PROTEIN"/>
    <property type="match status" value="1"/>
</dbReference>
<comment type="caution">
    <text evidence="3">The sequence shown here is derived from an EMBL/GenBank/DDBJ whole genome shotgun (WGS) entry which is preliminary data.</text>
</comment>
<feature type="region of interest" description="Disordered" evidence="1">
    <location>
        <begin position="113"/>
        <end position="150"/>
    </location>
</feature>
<dbReference type="Gene3D" id="1.10.720.30">
    <property type="entry name" value="SAP domain"/>
    <property type="match status" value="1"/>
</dbReference>
<name>A0AAV9BMH1_ACOGR</name>
<evidence type="ECO:0000313" key="4">
    <source>
        <dbReference type="Proteomes" id="UP001179952"/>
    </source>
</evidence>
<feature type="compositionally biased region" description="Pro residues" evidence="1">
    <location>
        <begin position="568"/>
        <end position="580"/>
    </location>
</feature>
<dbReference type="EMBL" id="JAUJYN010000002">
    <property type="protein sequence ID" value="KAK1277572.1"/>
    <property type="molecule type" value="Genomic_DNA"/>
</dbReference>
<keyword evidence="4" id="KW-1185">Reference proteome</keyword>
<dbReference type="InterPro" id="IPR003034">
    <property type="entry name" value="SAP_dom"/>
</dbReference>
<evidence type="ECO:0000256" key="1">
    <source>
        <dbReference type="SAM" id="MobiDB-lite"/>
    </source>
</evidence>
<feature type="region of interest" description="Disordered" evidence="1">
    <location>
        <begin position="410"/>
        <end position="457"/>
    </location>
</feature>
<dbReference type="SUPFAM" id="SSF68906">
    <property type="entry name" value="SAP domain"/>
    <property type="match status" value="1"/>
</dbReference>
<feature type="compositionally biased region" description="Low complexity" evidence="1">
    <location>
        <begin position="535"/>
        <end position="567"/>
    </location>
</feature>
<feature type="compositionally biased region" description="Basic and acidic residues" evidence="1">
    <location>
        <begin position="315"/>
        <end position="345"/>
    </location>
</feature>
<evidence type="ECO:0000259" key="2">
    <source>
        <dbReference type="PROSITE" id="PS50800"/>
    </source>
</evidence>
<reference evidence="3" key="2">
    <citation type="submission" date="2023-06" db="EMBL/GenBank/DDBJ databases">
        <authorList>
            <person name="Ma L."/>
            <person name="Liu K.-W."/>
            <person name="Li Z."/>
            <person name="Hsiao Y.-Y."/>
            <person name="Qi Y."/>
            <person name="Fu T."/>
            <person name="Tang G."/>
            <person name="Zhang D."/>
            <person name="Sun W.-H."/>
            <person name="Liu D.-K."/>
            <person name="Li Y."/>
            <person name="Chen G.-Z."/>
            <person name="Liu X.-D."/>
            <person name="Liao X.-Y."/>
            <person name="Jiang Y.-T."/>
            <person name="Yu X."/>
            <person name="Hao Y."/>
            <person name="Huang J."/>
            <person name="Zhao X.-W."/>
            <person name="Ke S."/>
            <person name="Chen Y.-Y."/>
            <person name="Wu W.-L."/>
            <person name="Hsu J.-L."/>
            <person name="Lin Y.-F."/>
            <person name="Huang M.-D."/>
            <person name="Li C.-Y."/>
            <person name="Huang L."/>
            <person name="Wang Z.-W."/>
            <person name="Zhao X."/>
            <person name="Zhong W.-Y."/>
            <person name="Peng D.-H."/>
            <person name="Ahmad S."/>
            <person name="Lan S."/>
            <person name="Zhang J.-S."/>
            <person name="Tsai W.-C."/>
            <person name="Van De Peer Y."/>
            <person name="Liu Z.-J."/>
        </authorList>
    </citation>
    <scope>NUCLEOTIDE SEQUENCE</scope>
    <source>
        <strain evidence="3">SCP</strain>
        <tissue evidence="3">Leaves</tissue>
    </source>
</reference>
<dbReference type="InterPro" id="IPR034257">
    <property type="entry name" value="Acinus_RRM"/>
</dbReference>
<dbReference type="Pfam" id="PF02037">
    <property type="entry name" value="SAP"/>
    <property type="match status" value="1"/>
</dbReference>
<feature type="compositionally biased region" description="Basic and acidic residues" evidence="1">
    <location>
        <begin position="128"/>
        <end position="143"/>
    </location>
</feature>
<evidence type="ECO:0000313" key="3">
    <source>
        <dbReference type="EMBL" id="KAK1277572.1"/>
    </source>
</evidence>
<reference evidence="3" key="1">
    <citation type="journal article" date="2023" name="Nat. Commun.">
        <title>Diploid and tetraploid genomes of Acorus and the evolution of monocots.</title>
        <authorList>
            <person name="Ma L."/>
            <person name="Liu K.W."/>
            <person name="Li Z."/>
            <person name="Hsiao Y.Y."/>
            <person name="Qi Y."/>
            <person name="Fu T."/>
            <person name="Tang G.D."/>
            <person name="Zhang D."/>
            <person name="Sun W.H."/>
            <person name="Liu D.K."/>
            <person name="Li Y."/>
            <person name="Chen G.Z."/>
            <person name="Liu X.D."/>
            <person name="Liao X.Y."/>
            <person name="Jiang Y.T."/>
            <person name="Yu X."/>
            <person name="Hao Y."/>
            <person name="Huang J."/>
            <person name="Zhao X.W."/>
            <person name="Ke S."/>
            <person name="Chen Y.Y."/>
            <person name="Wu W.L."/>
            <person name="Hsu J.L."/>
            <person name="Lin Y.F."/>
            <person name="Huang M.D."/>
            <person name="Li C.Y."/>
            <person name="Huang L."/>
            <person name="Wang Z.W."/>
            <person name="Zhao X."/>
            <person name="Zhong W.Y."/>
            <person name="Peng D.H."/>
            <person name="Ahmad S."/>
            <person name="Lan S."/>
            <person name="Zhang J.S."/>
            <person name="Tsai W.C."/>
            <person name="Van de Peer Y."/>
            <person name="Liu Z.J."/>
        </authorList>
    </citation>
    <scope>NUCLEOTIDE SEQUENCE</scope>
    <source>
        <strain evidence="3">SCP</strain>
    </source>
</reference>
<dbReference type="InterPro" id="IPR032552">
    <property type="entry name" value="RSB_motif"/>
</dbReference>
<sequence>MSSPYPTLGNKPIDQWKVTALKDELKRRKLTTKGLKEDLVKRLSEAIWNDERELEKEEIGNGSDPDPLPNSHDQSNDVAPDLTDNLKAEYATEVVGNEVTAKDNGAPVIENHESNAEVAQEANNQDTNRMDDVNMDRVGEDNAGHSSPLKNCVIEGQDVQALLDSSVQELRNDEIDVKTEDSNPVEDAATEVPNLNTQVSEVNPVLGIQVQCESISADSVSINEKNELKDNLNADDFPLELEVNRSEMVQPSPNDVPITGDLLSLDDKGLGENQGSVEDIEGPYVTVVDMIDQNDSGDGESPEKLNLDQSSGDESPERDLLESKPDSRLSADEVGNKTEASEPNAVEEKRNVVVIESGVVSPEKKNILGEKDESMLCKAEKRKGQDQEVVGNTEIHKRQRRWNSESIKVPEPQTSNIAPSFTPRDALQSTPRHFGRSDSTLSADTPKERVVPPSQKTATTSLRIDRFVRPFTLKAVQELLGKTGNYSSVEEATETRNALYNLQWPPNGGRLLIVEFVDPQEVKTRLEAPLPSPAPVASSPTTPSAQATHQNQATATRQNSFRQQLQDLPPPPPILPPPPSTKKKQEDPPMTLDDLFRKTRATPRIYYLPLSEEQVAAKLASQNKK</sequence>
<dbReference type="Pfam" id="PF16294">
    <property type="entry name" value="RSB_motif"/>
    <property type="match status" value="1"/>
</dbReference>
<organism evidence="3 4">
    <name type="scientific">Acorus gramineus</name>
    <name type="common">Dwarf sweet flag</name>
    <dbReference type="NCBI Taxonomy" id="55184"/>
    <lineage>
        <taxon>Eukaryota</taxon>
        <taxon>Viridiplantae</taxon>
        <taxon>Streptophyta</taxon>
        <taxon>Embryophyta</taxon>
        <taxon>Tracheophyta</taxon>
        <taxon>Spermatophyta</taxon>
        <taxon>Magnoliopsida</taxon>
        <taxon>Liliopsida</taxon>
        <taxon>Acoraceae</taxon>
        <taxon>Acorus</taxon>
    </lineage>
</organism>
<feature type="domain" description="SAP" evidence="2">
    <location>
        <begin position="13"/>
        <end position="47"/>
    </location>
</feature>
<dbReference type="SMART" id="SM00513">
    <property type="entry name" value="SAP"/>
    <property type="match status" value="1"/>
</dbReference>
<accession>A0AAV9BMH1</accession>
<feature type="compositionally biased region" description="Basic and acidic residues" evidence="1">
    <location>
        <begin position="44"/>
        <end position="59"/>
    </location>
</feature>
<dbReference type="AlphaFoldDB" id="A0AAV9BMH1"/>
<gene>
    <name evidence="3" type="ORF">QJS04_geneDACA014479</name>
</gene>
<dbReference type="CDD" id="cd12432">
    <property type="entry name" value="RRM_ACINU"/>
    <property type="match status" value="1"/>
</dbReference>
<feature type="region of interest" description="Disordered" evidence="1">
    <location>
        <begin position="248"/>
        <end position="345"/>
    </location>
</feature>
<feature type="region of interest" description="Disordered" evidence="1">
    <location>
        <begin position="44"/>
        <end position="101"/>
    </location>
</feature>
<dbReference type="InterPro" id="IPR036361">
    <property type="entry name" value="SAP_dom_sf"/>
</dbReference>
<dbReference type="PROSITE" id="PS50800">
    <property type="entry name" value="SAP"/>
    <property type="match status" value="1"/>
</dbReference>
<dbReference type="Proteomes" id="UP001179952">
    <property type="component" value="Unassembled WGS sequence"/>
</dbReference>